<dbReference type="Proteomes" id="UP000652354">
    <property type="component" value="Unassembled WGS sequence"/>
</dbReference>
<evidence type="ECO:0000313" key="12">
    <source>
        <dbReference type="Proteomes" id="UP000652354"/>
    </source>
</evidence>
<proteinExistence type="inferred from homology"/>
<dbReference type="SUPFAM" id="SSF54534">
    <property type="entry name" value="FKBP-like"/>
    <property type="match status" value="1"/>
</dbReference>
<dbReference type="GO" id="GO:0006354">
    <property type="term" value="P:DNA-templated transcription elongation"/>
    <property type="evidence" value="ECO:0007669"/>
    <property type="project" value="TreeGrafter"/>
</dbReference>
<dbReference type="GO" id="GO:0003677">
    <property type="term" value="F:DNA binding"/>
    <property type="evidence" value="ECO:0007669"/>
    <property type="project" value="UniProtKB-UniRule"/>
</dbReference>
<dbReference type="RefSeq" id="WP_239066455.1">
    <property type="nucleotide sequence ID" value="NZ_BONR01000001.1"/>
</dbReference>
<dbReference type="AlphaFoldDB" id="A0A919UJC6"/>
<dbReference type="PANTHER" id="PTHR30437">
    <property type="entry name" value="TRANSCRIPTION ELONGATION FACTOR GREA"/>
    <property type="match status" value="1"/>
</dbReference>
<dbReference type="InterPro" id="IPR001437">
    <property type="entry name" value="Tscrpt_elong_fac_GreA/B_C"/>
</dbReference>
<comment type="function">
    <text evidence="6 8">Necessary for efficient RNA polymerase transcription elongation past template-encoded arresting sites. The arresting sites in DNA have the property of trapping a certain fraction of elongating RNA polymerases that pass through, resulting in locked ternary complexes. Cleavage of the nascent transcript by cleavage factors such as GreA or GreB allows the resumption of elongation from the new 3'terminus. GreA releases sequences of 2 to 3 nucleotides.</text>
</comment>
<keyword evidence="11" id="KW-0251">Elongation factor</keyword>
<evidence type="ECO:0000256" key="3">
    <source>
        <dbReference type="ARBA" id="ARBA00023015"/>
    </source>
</evidence>
<dbReference type="PIRSF" id="PIRSF006092">
    <property type="entry name" value="GreA_GreB"/>
    <property type="match status" value="1"/>
</dbReference>
<dbReference type="Pfam" id="PF01272">
    <property type="entry name" value="GreA_GreB"/>
    <property type="match status" value="1"/>
</dbReference>
<comment type="caution">
    <text evidence="11">The sequence shown here is derived from an EMBL/GenBank/DDBJ whole genome shotgun (WGS) entry which is preliminary data.</text>
</comment>
<feature type="domain" description="Transcription elongation factor GreA/GreB N-terminal" evidence="10">
    <location>
        <begin position="8"/>
        <end position="77"/>
    </location>
</feature>
<dbReference type="InterPro" id="IPR018151">
    <property type="entry name" value="TF_GreA/GreB_CS"/>
</dbReference>
<protein>
    <recommendedName>
        <fullName evidence="2 8">Transcription elongation factor GreA</fullName>
    </recommendedName>
    <alternativeName>
        <fullName evidence="7 8">Transcript cleavage factor GreA</fullName>
    </alternativeName>
</protein>
<evidence type="ECO:0000259" key="9">
    <source>
        <dbReference type="Pfam" id="PF01272"/>
    </source>
</evidence>
<keyword evidence="4 8" id="KW-0238">DNA-binding</keyword>
<dbReference type="InterPro" id="IPR028624">
    <property type="entry name" value="Tscrpt_elong_fac_GreA/B"/>
</dbReference>
<sequence>MTETTGTWLTQEAYDRLQQEYDHLVGEGRSSIAKEIDERRQEGDLKENGGYHAAREEQAKQEARIAQLHHILQTATVGEAATGAEIQSGTVVTAEVMGREMKFLVGSREVAGGTELDVFSAQSPLGAALIGKKPGDETSYEAPNGKEIPVKVIAAEPFSG</sequence>
<dbReference type="InterPro" id="IPR023459">
    <property type="entry name" value="Tscrpt_elong_fac_GreA/B_fam"/>
</dbReference>
<dbReference type="SUPFAM" id="SSF46557">
    <property type="entry name" value="GreA transcript cleavage protein, N-terminal domain"/>
    <property type="match status" value="1"/>
</dbReference>
<dbReference type="GO" id="GO:0032784">
    <property type="term" value="P:regulation of DNA-templated transcription elongation"/>
    <property type="evidence" value="ECO:0007669"/>
    <property type="project" value="UniProtKB-UniRule"/>
</dbReference>
<evidence type="ECO:0000256" key="4">
    <source>
        <dbReference type="ARBA" id="ARBA00023125"/>
    </source>
</evidence>
<feature type="domain" description="Transcription elongation factor GreA/GreB C-terminal" evidence="9">
    <location>
        <begin position="85"/>
        <end position="156"/>
    </location>
</feature>
<dbReference type="HAMAP" id="MF_00105">
    <property type="entry name" value="GreA_GreB"/>
    <property type="match status" value="1"/>
</dbReference>
<dbReference type="GO" id="GO:0003746">
    <property type="term" value="F:translation elongation factor activity"/>
    <property type="evidence" value="ECO:0007669"/>
    <property type="project" value="UniProtKB-KW"/>
</dbReference>
<dbReference type="InterPro" id="IPR036953">
    <property type="entry name" value="GreA/GreB_C_sf"/>
</dbReference>
<dbReference type="InterPro" id="IPR036805">
    <property type="entry name" value="Tscrpt_elong_fac_GreA/B_N_sf"/>
</dbReference>
<evidence type="ECO:0000256" key="2">
    <source>
        <dbReference type="ARBA" id="ARBA00013729"/>
    </source>
</evidence>
<reference evidence="11" key="1">
    <citation type="submission" date="2021-01" db="EMBL/GenBank/DDBJ databases">
        <title>Whole genome shotgun sequence of Demequina activiva NBRC 110675.</title>
        <authorList>
            <person name="Komaki H."/>
            <person name="Tamura T."/>
        </authorList>
    </citation>
    <scope>NUCLEOTIDE SEQUENCE</scope>
    <source>
        <strain evidence="11">NBRC 110675</strain>
    </source>
</reference>
<keyword evidence="11" id="KW-0648">Protein biosynthesis</keyword>
<keyword evidence="3 8" id="KW-0805">Transcription regulation</keyword>
<dbReference type="PROSITE" id="PS00830">
    <property type="entry name" value="GREAB_2"/>
    <property type="match status" value="1"/>
</dbReference>
<dbReference type="Gene3D" id="1.10.287.180">
    <property type="entry name" value="Transcription elongation factor, GreA/GreB, N-terminal domain"/>
    <property type="match status" value="1"/>
</dbReference>
<dbReference type="FunFam" id="1.10.287.180:FF:000001">
    <property type="entry name" value="Transcription elongation factor GreA"/>
    <property type="match status" value="1"/>
</dbReference>
<dbReference type="PANTHER" id="PTHR30437:SF4">
    <property type="entry name" value="TRANSCRIPTION ELONGATION FACTOR GREA"/>
    <property type="match status" value="1"/>
</dbReference>
<evidence type="ECO:0000256" key="7">
    <source>
        <dbReference type="ARBA" id="ARBA00030776"/>
    </source>
</evidence>
<keyword evidence="5 8" id="KW-0804">Transcription</keyword>
<dbReference type="Pfam" id="PF03449">
    <property type="entry name" value="GreA_GreB_N"/>
    <property type="match status" value="1"/>
</dbReference>
<evidence type="ECO:0000256" key="5">
    <source>
        <dbReference type="ARBA" id="ARBA00023163"/>
    </source>
</evidence>
<accession>A0A919UJC6</accession>
<evidence type="ECO:0000256" key="6">
    <source>
        <dbReference type="ARBA" id="ARBA00024916"/>
    </source>
</evidence>
<dbReference type="Gene3D" id="3.10.50.30">
    <property type="entry name" value="Transcription elongation factor, GreA/GreB, C-terminal domain"/>
    <property type="match status" value="1"/>
</dbReference>
<keyword evidence="12" id="KW-1185">Reference proteome</keyword>
<evidence type="ECO:0000256" key="1">
    <source>
        <dbReference type="ARBA" id="ARBA00008213"/>
    </source>
</evidence>
<evidence type="ECO:0000313" key="11">
    <source>
        <dbReference type="EMBL" id="GIG53635.1"/>
    </source>
</evidence>
<dbReference type="NCBIfam" id="NF001262">
    <property type="entry name" value="PRK00226.1-3"/>
    <property type="match status" value="1"/>
</dbReference>
<organism evidence="11 12">
    <name type="scientific">Demequina activiva</name>
    <dbReference type="NCBI Taxonomy" id="1582364"/>
    <lineage>
        <taxon>Bacteria</taxon>
        <taxon>Bacillati</taxon>
        <taxon>Actinomycetota</taxon>
        <taxon>Actinomycetes</taxon>
        <taxon>Micrococcales</taxon>
        <taxon>Demequinaceae</taxon>
        <taxon>Demequina</taxon>
    </lineage>
</organism>
<comment type="similarity">
    <text evidence="1 8">Belongs to the GreA/GreB family.</text>
</comment>
<evidence type="ECO:0000256" key="8">
    <source>
        <dbReference type="HAMAP-Rule" id="MF_00105"/>
    </source>
</evidence>
<dbReference type="GO" id="GO:0070063">
    <property type="term" value="F:RNA polymerase binding"/>
    <property type="evidence" value="ECO:0007669"/>
    <property type="project" value="InterPro"/>
</dbReference>
<evidence type="ECO:0000259" key="10">
    <source>
        <dbReference type="Pfam" id="PF03449"/>
    </source>
</evidence>
<dbReference type="InterPro" id="IPR022691">
    <property type="entry name" value="Tscrpt_elong_fac_GreA/B_N"/>
</dbReference>
<dbReference type="EMBL" id="BONR01000001">
    <property type="protein sequence ID" value="GIG53635.1"/>
    <property type="molecule type" value="Genomic_DNA"/>
</dbReference>
<name>A0A919UJC6_9MICO</name>
<gene>
    <name evidence="8 11" type="primary">greA</name>
    <name evidence="11" type="ORF">Dac01nite_03870</name>
</gene>